<dbReference type="RefSeq" id="XP_064670737.1">
    <property type="nucleotide sequence ID" value="XM_064819154.1"/>
</dbReference>
<feature type="region of interest" description="Disordered" evidence="1">
    <location>
        <begin position="92"/>
        <end position="175"/>
    </location>
</feature>
<reference evidence="3" key="1">
    <citation type="journal article" date="2023" name="Mol. Phylogenet. Evol.">
        <title>Genome-scale phylogeny and comparative genomics of the fungal order Sordariales.</title>
        <authorList>
            <person name="Hensen N."/>
            <person name="Bonometti L."/>
            <person name="Westerberg I."/>
            <person name="Brannstrom I.O."/>
            <person name="Guillou S."/>
            <person name="Cros-Aarteil S."/>
            <person name="Calhoun S."/>
            <person name="Haridas S."/>
            <person name="Kuo A."/>
            <person name="Mondo S."/>
            <person name="Pangilinan J."/>
            <person name="Riley R."/>
            <person name="LaButti K."/>
            <person name="Andreopoulos B."/>
            <person name="Lipzen A."/>
            <person name="Chen C."/>
            <person name="Yan M."/>
            <person name="Daum C."/>
            <person name="Ng V."/>
            <person name="Clum A."/>
            <person name="Steindorff A."/>
            <person name="Ohm R.A."/>
            <person name="Martin F."/>
            <person name="Silar P."/>
            <person name="Natvig D.O."/>
            <person name="Lalanne C."/>
            <person name="Gautier V."/>
            <person name="Ament-Velasquez S.L."/>
            <person name="Kruys A."/>
            <person name="Hutchinson M.I."/>
            <person name="Powell A.J."/>
            <person name="Barry K."/>
            <person name="Miller A.N."/>
            <person name="Grigoriev I.V."/>
            <person name="Debuchy R."/>
            <person name="Gladieux P."/>
            <person name="Hiltunen Thoren M."/>
            <person name="Johannesson H."/>
        </authorList>
    </citation>
    <scope>NUCLEOTIDE SEQUENCE</scope>
    <source>
        <strain evidence="3">CBS 508.74</strain>
    </source>
</reference>
<evidence type="ECO:0000259" key="2">
    <source>
        <dbReference type="PROSITE" id="PS50280"/>
    </source>
</evidence>
<proteinExistence type="predicted"/>
<evidence type="ECO:0000256" key="1">
    <source>
        <dbReference type="SAM" id="MobiDB-lite"/>
    </source>
</evidence>
<organism evidence="3 4">
    <name type="scientific">Canariomyces notabilis</name>
    <dbReference type="NCBI Taxonomy" id="2074819"/>
    <lineage>
        <taxon>Eukaryota</taxon>
        <taxon>Fungi</taxon>
        <taxon>Dikarya</taxon>
        <taxon>Ascomycota</taxon>
        <taxon>Pezizomycotina</taxon>
        <taxon>Sordariomycetes</taxon>
        <taxon>Sordariomycetidae</taxon>
        <taxon>Sordariales</taxon>
        <taxon>Chaetomiaceae</taxon>
        <taxon>Canariomyces</taxon>
    </lineage>
</organism>
<accession>A0AAN6YT97</accession>
<dbReference type="PANTHER" id="PTHR47332">
    <property type="entry name" value="SET DOMAIN-CONTAINING PROTEIN 5"/>
    <property type="match status" value="1"/>
</dbReference>
<gene>
    <name evidence="3" type="ORF">N656DRAFT_844727</name>
</gene>
<dbReference type="InterPro" id="IPR053185">
    <property type="entry name" value="SET_domain_protein"/>
</dbReference>
<dbReference type="CDD" id="cd20071">
    <property type="entry name" value="SET_SMYD"/>
    <property type="match status" value="1"/>
</dbReference>
<comment type="caution">
    <text evidence="3">The sequence shown here is derived from an EMBL/GenBank/DDBJ whole genome shotgun (WGS) entry which is preliminary data.</text>
</comment>
<evidence type="ECO:0000313" key="3">
    <source>
        <dbReference type="EMBL" id="KAK4113167.1"/>
    </source>
</evidence>
<dbReference type="InterPro" id="IPR011990">
    <property type="entry name" value="TPR-like_helical_dom_sf"/>
</dbReference>
<feature type="region of interest" description="Disordered" evidence="1">
    <location>
        <begin position="214"/>
        <end position="250"/>
    </location>
</feature>
<feature type="compositionally biased region" description="Gly residues" evidence="1">
    <location>
        <begin position="334"/>
        <end position="349"/>
    </location>
</feature>
<dbReference type="SUPFAM" id="SSF82199">
    <property type="entry name" value="SET domain"/>
    <property type="match status" value="1"/>
</dbReference>
<feature type="region of interest" description="Disordered" evidence="1">
    <location>
        <begin position="589"/>
        <end position="608"/>
    </location>
</feature>
<dbReference type="InterPro" id="IPR046341">
    <property type="entry name" value="SET_dom_sf"/>
</dbReference>
<feature type="compositionally biased region" description="Polar residues" evidence="1">
    <location>
        <begin position="217"/>
        <end position="227"/>
    </location>
</feature>
<evidence type="ECO:0000313" key="4">
    <source>
        <dbReference type="Proteomes" id="UP001302812"/>
    </source>
</evidence>
<dbReference type="AlphaFoldDB" id="A0AAN6YT97"/>
<feature type="compositionally biased region" description="Low complexity" evidence="1">
    <location>
        <begin position="322"/>
        <end position="333"/>
    </location>
</feature>
<dbReference type="Pfam" id="PF00856">
    <property type="entry name" value="SET"/>
    <property type="match status" value="1"/>
</dbReference>
<dbReference type="Proteomes" id="UP001302812">
    <property type="component" value="Unassembled WGS sequence"/>
</dbReference>
<protein>
    <submittedName>
        <fullName evidence="3">SET domain-containing protein</fullName>
    </submittedName>
</protein>
<reference evidence="3" key="2">
    <citation type="submission" date="2023-05" db="EMBL/GenBank/DDBJ databases">
        <authorList>
            <consortium name="Lawrence Berkeley National Laboratory"/>
            <person name="Steindorff A."/>
            <person name="Hensen N."/>
            <person name="Bonometti L."/>
            <person name="Westerberg I."/>
            <person name="Brannstrom I.O."/>
            <person name="Guillou S."/>
            <person name="Cros-Aarteil S."/>
            <person name="Calhoun S."/>
            <person name="Haridas S."/>
            <person name="Kuo A."/>
            <person name="Mondo S."/>
            <person name="Pangilinan J."/>
            <person name="Riley R."/>
            <person name="Labutti K."/>
            <person name="Andreopoulos B."/>
            <person name="Lipzen A."/>
            <person name="Chen C."/>
            <person name="Yanf M."/>
            <person name="Daum C."/>
            <person name="Ng V."/>
            <person name="Clum A."/>
            <person name="Ohm R."/>
            <person name="Martin F."/>
            <person name="Silar P."/>
            <person name="Natvig D."/>
            <person name="Lalanne C."/>
            <person name="Gautier V."/>
            <person name="Ament-Velasquez S.L."/>
            <person name="Kruys A."/>
            <person name="Hutchinson M.I."/>
            <person name="Powell A.J."/>
            <person name="Barry K."/>
            <person name="Miller A.N."/>
            <person name="Grigoriev I.V."/>
            <person name="Debuchy R."/>
            <person name="Gladieux P."/>
            <person name="Thoren M.H."/>
            <person name="Johannesson H."/>
        </authorList>
    </citation>
    <scope>NUCLEOTIDE SEQUENCE</scope>
    <source>
        <strain evidence="3">CBS 508.74</strain>
    </source>
</reference>
<keyword evidence="4" id="KW-1185">Reference proteome</keyword>
<feature type="compositionally biased region" description="Gly residues" evidence="1">
    <location>
        <begin position="240"/>
        <end position="250"/>
    </location>
</feature>
<dbReference type="EMBL" id="MU853340">
    <property type="protein sequence ID" value="KAK4113167.1"/>
    <property type="molecule type" value="Genomic_DNA"/>
</dbReference>
<feature type="region of interest" description="Disordered" evidence="1">
    <location>
        <begin position="322"/>
        <end position="352"/>
    </location>
</feature>
<dbReference type="InterPro" id="IPR001214">
    <property type="entry name" value="SET_dom"/>
</dbReference>
<feature type="compositionally biased region" description="Polar residues" evidence="1">
    <location>
        <begin position="115"/>
        <end position="131"/>
    </location>
</feature>
<dbReference type="GeneID" id="89943280"/>
<feature type="compositionally biased region" description="Basic and acidic residues" evidence="1">
    <location>
        <begin position="134"/>
        <end position="156"/>
    </location>
</feature>
<sequence>MQLPAGLPVALPALTSTLPLRPPLNACQALEVQQHAAICPAYSYPFLWTEDESGGVLGGLGLNLNLNWHRLPDPVLAYLVLKQKLEERERQAELAGAEEVSESRDPGHLARSGTVPVTESLNDSEDGSSVSLEEGTHSQAKEEPRRSTHSGSESESKSPWTEPPGPGSSCRRAARGVPSQSEHCVFTHTAFNNRLGLALVTTRETVRMLAAQPPLNGVNTSSSSAQPQPGLHGSATNQGGSSGSGGGGGGADALYTAKEIPGKGLGLVATRPIRAGTKIMDARPAVMVDDEAWRGMRRAELQVLVGMAVGGLSEGLKKEFVSLDSSGSDDTGSGQNGSGSDGGGKGMENGQGRREYGVMVTNAFRVTVKFAAGGHDNGDGVVHVRGGVGGKVKEKDFHAVFPEVSRLNHDCAPNLGYYFDSATLSQKVYAVRDILPGEELTVSYVDVIQPRSIRQSRLHSGWSFACTCPRCTLEPHLLAESDDRVAQMQQLRRELDDYSSTSTAATPERAELLVILYELEHLHVRIYEAYYRAALEWNGVGDAARAAKYARLCLDKGLLLRGEDRPFVKSMRELLKDAKAHWSWRFRVKKRQRESEAEGGSREGDTNR</sequence>
<dbReference type="SMART" id="SM00317">
    <property type="entry name" value="SET"/>
    <property type="match status" value="1"/>
</dbReference>
<dbReference type="PANTHER" id="PTHR47332:SF6">
    <property type="entry name" value="SET DOMAIN-CONTAINING PROTEIN"/>
    <property type="match status" value="1"/>
</dbReference>
<dbReference type="Gene3D" id="1.25.40.10">
    <property type="entry name" value="Tetratricopeptide repeat domain"/>
    <property type="match status" value="1"/>
</dbReference>
<name>A0AAN6YT97_9PEZI</name>
<feature type="compositionally biased region" description="Basic and acidic residues" evidence="1">
    <location>
        <begin position="593"/>
        <end position="608"/>
    </location>
</feature>
<feature type="domain" description="SET" evidence="2">
    <location>
        <begin position="252"/>
        <end position="445"/>
    </location>
</feature>
<dbReference type="PROSITE" id="PS50280">
    <property type="entry name" value="SET"/>
    <property type="match status" value="1"/>
</dbReference>
<dbReference type="Gene3D" id="2.170.270.10">
    <property type="entry name" value="SET domain"/>
    <property type="match status" value="1"/>
</dbReference>